<evidence type="ECO:0000256" key="1">
    <source>
        <dbReference type="ARBA" id="ARBA00004123"/>
    </source>
</evidence>
<evidence type="ECO:0000256" key="6">
    <source>
        <dbReference type="PROSITE-ProRule" id="PRU00047"/>
    </source>
</evidence>
<comment type="subcellular location">
    <subcellularLocation>
        <location evidence="1 7">Nucleus</location>
    </subcellularLocation>
</comment>
<dbReference type="AlphaFoldDB" id="A0A9R0IBD8"/>
<evidence type="ECO:0000256" key="5">
    <source>
        <dbReference type="ARBA" id="ARBA00023306"/>
    </source>
</evidence>
<dbReference type="GO" id="GO:0006974">
    <property type="term" value="P:DNA damage response"/>
    <property type="evidence" value="ECO:0007669"/>
    <property type="project" value="UniProtKB-KW"/>
</dbReference>
<accession>A0A9R0IBD8</accession>
<keyword evidence="5 7" id="KW-0131">Cell cycle</keyword>
<dbReference type="PANTHER" id="PTHR13220">
    <property type="entry name" value="TIMELESS INTERACTING-RELATED"/>
    <property type="match status" value="1"/>
</dbReference>
<dbReference type="GO" id="GO:0003677">
    <property type="term" value="F:DNA binding"/>
    <property type="evidence" value="ECO:0000318"/>
    <property type="project" value="GO_Central"/>
</dbReference>
<dbReference type="KEGG" id="soe:110784852"/>
<keyword evidence="3 7" id="KW-0227">DNA damage</keyword>
<evidence type="ECO:0000313" key="13">
    <source>
        <dbReference type="RefSeq" id="XP_056693633.1"/>
    </source>
</evidence>
<dbReference type="OrthoDB" id="437078at2759"/>
<comment type="similarity">
    <text evidence="2 7">Belongs to the CSM3 family.</text>
</comment>
<dbReference type="RefSeq" id="XP_021844991.1">
    <property type="nucleotide sequence ID" value="XM_021989299.1"/>
</dbReference>
<dbReference type="InterPro" id="IPR036875">
    <property type="entry name" value="Znf_CCHC_sf"/>
</dbReference>
<dbReference type="Proteomes" id="UP000813463">
    <property type="component" value="Chromosome 2"/>
</dbReference>
<dbReference type="InterPro" id="IPR012923">
    <property type="entry name" value="Csm3"/>
</dbReference>
<evidence type="ECO:0000313" key="12">
    <source>
        <dbReference type="RefSeq" id="XP_021844999.1"/>
    </source>
</evidence>
<dbReference type="Pfam" id="PF00098">
    <property type="entry name" value="zf-CCHC"/>
    <property type="match status" value="1"/>
</dbReference>
<dbReference type="RefSeq" id="XP_056693633.1">
    <property type="nucleotide sequence ID" value="XM_056837655.1"/>
</dbReference>
<dbReference type="PANTHER" id="PTHR13220:SF11">
    <property type="entry name" value="TIMELESS-INTERACTING PROTEIN"/>
    <property type="match status" value="1"/>
</dbReference>
<feature type="compositionally biased region" description="Basic residues" evidence="8">
    <location>
        <begin position="101"/>
        <end position="110"/>
    </location>
</feature>
<dbReference type="PROSITE" id="PS50158">
    <property type="entry name" value="ZF_CCHC"/>
    <property type="match status" value="1"/>
</dbReference>
<dbReference type="GO" id="GO:0008270">
    <property type="term" value="F:zinc ion binding"/>
    <property type="evidence" value="ECO:0007669"/>
    <property type="project" value="UniProtKB-KW"/>
</dbReference>
<keyword evidence="6" id="KW-0863">Zinc-finger</keyword>
<dbReference type="Gene3D" id="4.10.60.10">
    <property type="entry name" value="Zinc finger, CCHC-type"/>
    <property type="match status" value="1"/>
</dbReference>
<reference evidence="11 12" key="2">
    <citation type="submission" date="2025-04" db="UniProtKB">
        <authorList>
            <consortium name="RefSeq"/>
        </authorList>
    </citation>
    <scope>IDENTIFICATION</scope>
    <source>
        <tissue evidence="13">Leaf</tissue>
    </source>
</reference>
<dbReference type="GeneID" id="110784852"/>
<dbReference type="SUPFAM" id="SSF57756">
    <property type="entry name" value="Retrovirus zinc finger-like domains"/>
    <property type="match status" value="1"/>
</dbReference>
<sequence>MIGLRTEDPNLDPAFPNQPPKMSETGSGGAVPTGCYKCGRPGHWSRDCPSNADPNSNPNSNPTSDSAYPKSFNNFSKSGNGGNSNNGSSSFQLKPTGSASKPKKAPRTRPKLTPELLLSDQGLGYILRYFPRNFKCRGRGHEVNDLRNLLRMYAEWHAQLLPYFPFDQFIHKVEEAGSTRRVKTCVAELKDRVANGGDPTKLKESFTENETQCDKEDVLNVGEPNGNDADDTHDLPFNGNDADDDMHDLTFNDNDADDMHADMLNEIYDKTVEETPASRQSNTTGADIPPSDQSMKHSDKSIGNGKSSDPTRLTEEEKSLIEAKRLKALEKAAAPSDKSVKILDQSLGVGGGNPKPSQITEDQKSLMEAKRQKALERAAARSRLLPLPTS</sequence>
<evidence type="ECO:0000313" key="10">
    <source>
        <dbReference type="Proteomes" id="UP000813463"/>
    </source>
</evidence>
<feature type="domain" description="CCHC-type" evidence="9">
    <location>
        <begin position="35"/>
        <end position="50"/>
    </location>
</feature>
<reference evidence="10" key="1">
    <citation type="journal article" date="2021" name="Nat. Commun.">
        <title>Genomic analyses provide insights into spinach domestication and the genetic basis of agronomic traits.</title>
        <authorList>
            <person name="Cai X."/>
            <person name="Sun X."/>
            <person name="Xu C."/>
            <person name="Sun H."/>
            <person name="Wang X."/>
            <person name="Ge C."/>
            <person name="Zhang Z."/>
            <person name="Wang Q."/>
            <person name="Fei Z."/>
            <person name="Jiao C."/>
            <person name="Wang Q."/>
        </authorList>
    </citation>
    <scope>NUCLEOTIDE SEQUENCE [LARGE SCALE GENOMIC DNA]</scope>
    <source>
        <strain evidence="10">cv. Varoflay</strain>
    </source>
</reference>
<gene>
    <name evidence="11 12 13" type="primary">LOC110784852</name>
</gene>
<dbReference type="GO" id="GO:0043111">
    <property type="term" value="P:replication fork arrest"/>
    <property type="evidence" value="ECO:0000318"/>
    <property type="project" value="GO_Central"/>
</dbReference>
<dbReference type="GO" id="GO:0000076">
    <property type="term" value="P:DNA replication checkpoint signaling"/>
    <property type="evidence" value="ECO:0000318"/>
    <property type="project" value="GO_Central"/>
</dbReference>
<keyword evidence="6" id="KW-0862">Zinc</keyword>
<name>A0A9R0IBD8_SPIOL</name>
<feature type="region of interest" description="Disordered" evidence="8">
    <location>
        <begin position="331"/>
        <end position="366"/>
    </location>
</feature>
<organism evidence="10 12">
    <name type="scientific">Spinacia oleracea</name>
    <name type="common">Spinach</name>
    <dbReference type="NCBI Taxonomy" id="3562"/>
    <lineage>
        <taxon>Eukaryota</taxon>
        <taxon>Viridiplantae</taxon>
        <taxon>Streptophyta</taxon>
        <taxon>Embryophyta</taxon>
        <taxon>Tracheophyta</taxon>
        <taxon>Spermatophyta</taxon>
        <taxon>Magnoliopsida</taxon>
        <taxon>eudicotyledons</taxon>
        <taxon>Gunneridae</taxon>
        <taxon>Pentapetalae</taxon>
        <taxon>Caryophyllales</taxon>
        <taxon>Chenopodiaceae</taxon>
        <taxon>Chenopodioideae</taxon>
        <taxon>Anserineae</taxon>
        <taxon>Spinacia</taxon>
    </lineage>
</organism>
<feature type="region of interest" description="Disordered" evidence="8">
    <location>
        <begin position="273"/>
        <end position="316"/>
    </location>
</feature>
<feature type="region of interest" description="Disordered" evidence="8">
    <location>
        <begin position="220"/>
        <end position="245"/>
    </location>
</feature>
<keyword evidence="4 7" id="KW-0539">Nucleus</keyword>
<dbReference type="InterPro" id="IPR001878">
    <property type="entry name" value="Znf_CCHC"/>
</dbReference>
<dbReference type="RefSeq" id="XP_021844999.1">
    <property type="nucleotide sequence ID" value="XM_021989307.1"/>
</dbReference>
<dbReference type="SMART" id="SM00343">
    <property type="entry name" value="ZnF_C2HC"/>
    <property type="match status" value="1"/>
</dbReference>
<dbReference type="Pfam" id="PF07962">
    <property type="entry name" value="Swi3"/>
    <property type="match status" value="1"/>
</dbReference>
<feature type="region of interest" description="Disordered" evidence="8">
    <location>
        <begin position="1"/>
        <end position="115"/>
    </location>
</feature>
<dbReference type="GO" id="GO:0031297">
    <property type="term" value="P:replication fork processing"/>
    <property type="evidence" value="ECO:0007669"/>
    <property type="project" value="UniProtKB-UniRule"/>
</dbReference>
<protein>
    <submittedName>
        <fullName evidence="11 12">TIMELESS-interacting protein</fullName>
    </submittedName>
</protein>
<feature type="compositionally biased region" description="Low complexity" evidence="8">
    <location>
        <begin position="49"/>
        <end position="78"/>
    </location>
</feature>
<evidence type="ECO:0000313" key="11">
    <source>
        <dbReference type="RefSeq" id="XP_021844991.1"/>
    </source>
</evidence>
<dbReference type="GO" id="GO:0031298">
    <property type="term" value="C:replication fork protection complex"/>
    <property type="evidence" value="ECO:0000318"/>
    <property type="project" value="GO_Central"/>
</dbReference>
<proteinExistence type="inferred from homology"/>
<evidence type="ECO:0000256" key="2">
    <source>
        <dbReference type="ARBA" id="ARBA00006075"/>
    </source>
</evidence>
<evidence type="ECO:0000256" key="4">
    <source>
        <dbReference type="ARBA" id="ARBA00023242"/>
    </source>
</evidence>
<comment type="function">
    <text evidence="7">Plays an important role in the control of DNA replication and the maintenance of replication fork stability.</text>
</comment>
<evidence type="ECO:0000259" key="9">
    <source>
        <dbReference type="PROSITE" id="PS50158"/>
    </source>
</evidence>
<keyword evidence="10" id="KW-1185">Reference proteome</keyword>
<keyword evidence="6" id="KW-0479">Metal-binding</keyword>
<dbReference type="InterPro" id="IPR040038">
    <property type="entry name" value="TIPIN/Csm3/Swi3"/>
</dbReference>
<evidence type="ECO:0000256" key="3">
    <source>
        <dbReference type="ARBA" id="ARBA00022763"/>
    </source>
</evidence>
<evidence type="ECO:0000256" key="8">
    <source>
        <dbReference type="SAM" id="MobiDB-lite"/>
    </source>
</evidence>
<evidence type="ECO:0000256" key="7">
    <source>
        <dbReference type="RuleBase" id="RU366049"/>
    </source>
</evidence>